<dbReference type="NCBIfam" id="NF002378">
    <property type="entry name" value="PRK01372.1"/>
    <property type="match status" value="1"/>
</dbReference>
<feature type="binding site" evidence="12">
    <location>
        <position position="304"/>
    </location>
    <ligand>
        <name>Mg(2+)</name>
        <dbReference type="ChEBI" id="CHEBI:18420"/>
        <label>1</label>
    </ligand>
</feature>
<dbReference type="InterPro" id="IPR016185">
    <property type="entry name" value="PreATP-grasp_dom_sf"/>
</dbReference>
<feature type="binding site" evidence="12">
    <location>
        <position position="304"/>
    </location>
    <ligand>
        <name>Mg(2+)</name>
        <dbReference type="ChEBI" id="CHEBI:18420"/>
        <label>2</label>
    </ligand>
</feature>
<comment type="cofactor">
    <cofactor evidence="12">
        <name>Mg(2+)</name>
        <dbReference type="ChEBI" id="CHEBI:18420"/>
    </cofactor>
    <cofactor evidence="12">
        <name>Mn(2+)</name>
        <dbReference type="ChEBI" id="CHEBI:29035"/>
    </cofactor>
    <text evidence="12">Binds 2 magnesium or manganese ions per subunit.</text>
</comment>
<evidence type="ECO:0000256" key="11">
    <source>
        <dbReference type="PIRSR" id="PIRSR039102-1"/>
    </source>
</evidence>
<dbReference type="HAMAP" id="MF_00047">
    <property type="entry name" value="Dala_Dala_lig"/>
    <property type="match status" value="1"/>
</dbReference>
<comment type="subcellular location">
    <subcellularLocation>
        <location evidence="1 10">Cytoplasm</location>
    </subcellularLocation>
</comment>
<dbReference type="UniPathway" id="UPA00219"/>
<evidence type="ECO:0000256" key="3">
    <source>
        <dbReference type="ARBA" id="ARBA00022490"/>
    </source>
</evidence>
<evidence type="ECO:0000256" key="13">
    <source>
        <dbReference type="PROSITE-ProRule" id="PRU00409"/>
    </source>
</evidence>
<dbReference type="Gene3D" id="3.30.470.20">
    <property type="entry name" value="ATP-grasp fold, B domain"/>
    <property type="match status" value="1"/>
</dbReference>
<evidence type="ECO:0000259" key="14">
    <source>
        <dbReference type="PROSITE" id="PS50975"/>
    </source>
</evidence>
<keyword evidence="12" id="KW-0479">Metal-binding</keyword>
<protein>
    <recommendedName>
        <fullName evidence="10">D-alanine--D-alanine ligase</fullName>
        <ecNumber evidence="10">6.3.2.4</ecNumber>
    </recommendedName>
    <alternativeName>
        <fullName evidence="10">D-Ala-D-Ala ligase</fullName>
    </alternativeName>
    <alternativeName>
        <fullName evidence="10">D-alanylalanine synthetase</fullName>
    </alternativeName>
</protein>
<dbReference type="InterPro" id="IPR011095">
    <property type="entry name" value="Dala_Dala_lig_C"/>
</dbReference>
<comment type="function">
    <text evidence="10">Cell wall formation.</text>
</comment>
<evidence type="ECO:0000313" key="16">
    <source>
        <dbReference type="Proteomes" id="UP000466864"/>
    </source>
</evidence>
<keyword evidence="12" id="KW-0464">Manganese</keyword>
<dbReference type="Proteomes" id="UP000466864">
    <property type="component" value="Unassembled WGS sequence"/>
</dbReference>
<evidence type="ECO:0000256" key="6">
    <source>
        <dbReference type="ARBA" id="ARBA00022840"/>
    </source>
</evidence>
<keyword evidence="4 10" id="KW-0436">Ligase</keyword>
<dbReference type="GO" id="GO:0071555">
    <property type="term" value="P:cell wall organization"/>
    <property type="evidence" value="ECO:0007669"/>
    <property type="project" value="UniProtKB-KW"/>
</dbReference>
<dbReference type="SUPFAM" id="SSF56059">
    <property type="entry name" value="Glutathione synthetase ATP-binding domain-like"/>
    <property type="match status" value="1"/>
</dbReference>
<evidence type="ECO:0000256" key="2">
    <source>
        <dbReference type="ARBA" id="ARBA00010871"/>
    </source>
</evidence>
<evidence type="ECO:0000313" key="15">
    <source>
        <dbReference type="EMBL" id="MST81171.1"/>
    </source>
</evidence>
<keyword evidence="3 10" id="KW-0963">Cytoplasm</keyword>
<comment type="pathway">
    <text evidence="10">Cell wall biogenesis; peptidoglycan biosynthesis.</text>
</comment>
<dbReference type="PIRSF" id="PIRSF039102">
    <property type="entry name" value="Ddl/VanB"/>
    <property type="match status" value="1"/>
</dbReference>
<dbReference type="GO" id="GO:0008360">
    <property type="term" value="P:regulation of cell shape"/>
    <property type="evidence" value="ECO:0007669"/>
    <property type="project" value="UniProtKB-KW"/>
</dbReference>
<evidence type="ECO:0000256" key="4">
    <source>
        <dbReference type="ARBA" id="ARBA00022598"/>
    </source>
</evidence>
<keyword evidence="12" id="KW-0460">Magnesium</keyword>
<dbReference type="GO" id="GO:0005737">
    <property type="term" value="C:cytoplasm"/>
    <property type="evidence" value="ECO:0007669"/>
    <property type="project" value="UniProtKB-SubCell"/>
</dbReference>
<dbReference type="GO" id="GO:0009252">
    <property type="term" value="P:peptidoglycan biosynthetic process"/>
    <property type="evidence" value="ECO:0007669"/>
    <property type="project" value="UniProtKB-UniRule"/>
</dbReference>
<keyword evidence="7 10" id="KW-0133">Cell shape</keyword>
<sequence length="346" mass="37635">MKIVVLCAGTSTEREISIISGTGVCKALRGLGHKAVLLDVFTGLEGADPAAVFEGEYDVDQAAEQISSWNSRIPELKKERRVFFGPKVLEICQAADFVFMALHGSNGEDGRVQAAFDLLGIKYSGPDYISSAISMDKARTKQVFEAEHIPAPHGCTVYRGQEIRTAAEYGLEFPLIVKPCCGGSSVGVTICHNDGELKEGLEKSFALEPGAVVEEYIEGSEYTVAVIDGKAYPVVQIAPKQGFYDYKNKYAAGATEEICPAPISPEKTQELQKEAVRAAEALGVTVYSRMDFRMRADGRVYCLEANTLPGMTPTSLVPQEALAVGIDYAHLCQLMIDVSLRKYEQR</sequence>
<evidence type="ECO:0000256" key="9">
    <source>
        <dbReference type="ARBA" id="ARBA00023316"/>
    </source>
</evidence>
<feature type="active site" evidence="11">
    <location>
        <position position="184"/>
    </location>
</feature>
<dbReference type="EC" id="6.3.2.4" evidence="10"/>
<dbReference type="SUPFAM" id="SSF52440">
    <property type="entry name" value="PreATP-grasp domain"/>
    <property type="match status" value="1"/>
</dbReference>
<dbReference type="PROSITE" id="PS50975">
    <property type="entry name" value="ATP_GRASP"/>
    <property type="match status" value="1"/>
</dbReference>
<dbReference type="PROSITE" id="PS00843">
    <property type="entry name" value="DALA_DALA_LIGASE_1"/>
    <property type="match status" value="1"/>
</dbReference>
<dbReference type="Pfam" id="PF01820">
    <property type="entry name" value="Dala_Dala_lig_N"/>
    <property type="match status" value="1"/>
</dbReference>
<gene>
    <name evidence="10" type="primary">ddl</name>
    <name evidence="15" type="ORF">FYJ60_02325</name>
</gene>
<keyword evidence="6 13" id="KW-0067">ATP-binding</keyword>
<feature type="binding site" evidence="12">
    <location>
        <position position="306"/>
    </location>
    <ligand>
        <name>Mg(2+)</name>
        <dbReference type="ChEBI" id="CHEBI:18420"/>
        <label>2</label>
    </ligand>
</feature>
<dbReference type="RefSeq" id="WP_154456965.1">
    <property type="nucleotide sequence ID" value="NZ_VUMV01000001.1"/>
</dbReference>
<dbReference type="GO" id="GO:0005524">
    <property type="term" value="F:ATP binding"/>
    <property type="evidence" value="ECO:0007669"/>
    <property type="project" value="UniProtKB-UniRule"/>
</dbReference>
<evidence type="ECO:0000256" key="7">
    <source>
        <dbReference type="ARBA" id="ARBA00022960"/>
    </source>
</evidence>
<dbReference type="InterPro" id="IPR005905">
    <property type="entry name" value="D_ala_D_ala"/>
</dbReference>
<feature type="active site" evidence="11">
    <location>
        <position position="315"/>
    </location>
</feature>
<comment type="similarity">
    <text evidence="2 10">Belongs to the D-alanine--D-alanine ligase family.</text>
</comment>
<keyword evidence="8 10" id="KW-0573">Peptidoglycan synthesis</keyword>
<evidence type="ECO:0000256" key="10">
    <source>
        <dbReference type="HAMAP-Rule" id="MF_00047"/>
    </source>
</evidence>
<proteinExistence type="inferred from homology"/>
<feature type="domain" description="ATP-grasp" evidence="14">
    <location>
        <begin position="141"/>
        <end position="337"/>
    </location>
</feature>
<dbReference type="Gene3D" id="3.30.1490.20">
    <property type="entry name" value="ATP-grasp fold, A domain"/>
    <property type="match status" value="1"/>
</dbReference>
<evidence type="ECO:0000256" key="1">
    <source>
        <dbReference type="ARBA" id="ARBA00004496"/>
    </source>
</evidence>
<comment type="catalytic activity">
    <reaction evidence="10">
        <text>2 D-alanine + ATP = D-alanyl-D-alanine + ADP + phosphate + H(+)</text>
        <dbReference type="Rhea" id="RHEA:11224"/>
        <dbReference type="ChEBI" id="CHEBI:15378"/>
        <dbReference type="ChEBI" id="CHEBI:30616"/>
        <dbReference type="ChEBI" id="CHEBI:43474"/>
        <dbReference type="ChEBI" id="CHEBI:57416"/>
        <dbReference type="ChEBI" id="CHEBI:57822"/>
        <dbReference type="ChEBI" id="CHEBI:456216"/>
        <dbReference type="EC" id="6.3.2.4"/>
    </reaction>
</comment>
<accession>A0A7X2P7D8</accession>
<dbReference type="InterPro" id="IPR013815">
    <property type="entry name" value="ATP_grasp_subdomain_1"/>
</dbReference>
<dbReference type="Pfam" id="PF07478">
    <property type="entry name" value="Dala_Dala_lig_C"/>
    <property type="match status" value="1"/>
</dbReference>
<feature type="binding site" evidence="12">
    <location>
        <position position="291"/>
    </location>
    <ligand>
        <name>Mg(2+)</name>
        <dbReference type="ChEBI" id="CHEBI:18420"/>
        <label>1</label>
    </ligand>
</feature>
<evidence type="ECO:0000256" key="12">
    <source>
        <dbReference type="PIRSR" id="PIRSR039102-3"/>
    </source>
</evidence>
<dbReference type="InterPro" id="IPR000291">
    <property type="entry name" value="D-Ala_lig_Van_CS"/>
</dbReference>
<feature type="active site" evidence="11">
    <location>
        <position position="13"/>
    </location>
</feature>
<dbReference type="InterPro" id="IPR011761">
    <property type="entry name" value="ATP-grasp"/>
</dbReference>
<comment type="caution">
    <text evidence="15">The sequence shown here is derived from an EMBL/GenBank/DDBJ whole genome shotgun (WGS) entry which is preliminary data.</text>
</comment>
<dbReference type="PROSITE" id="PS00844">
    <property type="entry name" value="DALA_DALA_LIGASE_2"/>
    <property type="match status" value="1"/>
</dbReference>
<dbReference type="AlphaFoldDB" id="A0A7X2P7D8"/>
<evidence type="ECO:0000256" key="8">
    <source>
        <dbReference type="ARBA" id="ARBA00022984"/>
    </source>
</evidence>
<keyword evidence="9 10" id="KW-0961">Cell wall biogenesis/degradation</keyword>
<evidence type="ECO:0000256" key="5">
    <source>
        <dbReference type="ARBA" id="ARBA00022741"/>
    </source>
</evidence>
<dbReference type="GO" id="GO:0008716">
    <property type="term" value="F:D-alanine-D-alanine ligase activity"/>
    <property type="evidence" value="ECO:0007669"/>
    <property type="project" value="UniProtKB-UniRule"/>
</dbReference>
<reference evidence="15 16" key="1">
    <citation type="submission" date="2019-08" db="EMBL/GenBank/DDBJ databases">
        <title>In-depth cultivation of the pig gut microbiome towards novel bacterial diversity and tailored functional studies.</title>
        <authorList>
            <person name="Wylensek D."/>
            <person name="Hitch T.C.A."/>
            <person name="Clavel T."/>
        </authorList>
    </citation>
    <scope>NUCLEOTIDE SEQUENCE [LARGE SCALE GENOMIC DNA]</scope>
    <source>
        <strain evidence="15 16">Oil+RF-744-WCA-WT-13</strain>
    </source>
</reference>
<name>A0A7X2P7D8_9FIRM</name>
<keyword evidence="5 13" id="KW-0547">Nucleotide-binding</keyword>
<dbReference type="NCBIfam" id="TIGR01205">
    <property type="entry name" value="D_ala_D_alaTIGR"/>
    <property type="match status" value="1"/>
</dbReference>
<dbReference type="Gene3D" id="3.40.50.20">
    <property type="match status" value="1"/>
</dbReference>
<dbReference type="GO" id="GO:0046872">
    <property type="term" value="F:metal ion binding"/>
    <property type="evidence" value="ECO:0007669"/>
    <property type="project" value="UniProtKB-KW"/>
</dbReference>
<organism evidence="15 16">
    <name type="scientific">Bilifractor porci</name>
    <dbReference type="NCBI Taxonomy" id="2606636"/>
    <lineage>
        <taxon>Bacteria</taxon>
        <taxon>Bacillati</taxon>
        <taxon>Bacillota</taxon>
        <taxon>Clostridia</taxon>
        <taxon>Lachnospirales</taxon>
        <taxon>Lachnospiraceae</taxon>
        <taxon>Bilifractor</taxon>
    </lineage>
</organism>
<dbReference type="EMBL" id="VUMV01000001">
    <property type="protein sequence ID" value="MST81171.1"/>
    <property type="molecule type" value="Genomic_DNA"/>
</dbReference>
<keyword evidence="16" id="KW-1185">Reference proteome</keyword>
<dbReference type="PANTHER" id="PTHR23132">
    <property type="entry name" value="D-ALANINE--D-ALANINE LIGASE"/>
    <property type="match status" value="1"/>
</dbReference>
<dbReference type="InterPro" id="IPR011127">
    <property type="entry name" value="Dala_Dala_lig_N"/>
</dbReference>
<dbReference type="PANTHER" id="PTHR23132:SF23">
    <property type="entry name" value="D-ALANINE--D-ALANINE LIGASE B"/>
    <property type="match status" value="1"/>
</dbReference>